<proteinExistence type="predicted"/>
<dbReference type="InterPro" id="IPR036388">
    <property type="entry name" value="WH-like_DNA-bd_sf"/>
</dbReference>
<dbReference type="InterPro" id="IPR011991">
    <property type="entry name" value="ArsR-like_HTH"/>
</dbReference>
<comment type="caution">
    <text evidence="2">The sequence shown here is derived from an EMBL/GenBank/DDBJ whole genome shotgun (WGS) entry which is preliminary data.</text>
</comment>
<dbReference type="SMART" id="SM00418">
    <property type="entry name" value="HTH_ARSR"/>
    <property type="match status" value="1"/>
</dbReference>
<reference evidence="2 3" key="1">
    <citation type="journal article" date="2019" name="Int. J. Syst. Evol. Microbiol.">
        <title>The Global Catalogue of Microorganisms (GCM) 10K type strain sequencing project: providing services to taxonomists for standard genome sequencing and annotation.</title>
        <authorList>
            <consortium name="The Broad Institute Genomics Platform"/>
            <consortium name="The Broad Institute Genome Sequencing Center for Infectious Disease"/>
            <person name="Wu L."/>
            <person name="Ma J."/>
        </authorList>
    </citation>
    <scope>NUCLEOTIDE SEQUENCE [LARGE SCALE GENOMIC DNA]</scope>
    <source>
        <strain evidence="2 3">JCM 16009</strain>
    </source>
</reference>
<dbReference type="Gene3D" id="1.10.10.10">
    <property type="entry name" value="Winged helix-like DNA-binding domain superfamily/Winged helix DNA-binding domain"/>
    <property type="match status" value="1"/>
</dbReference>
<evidence type="ECO:0000259" key="1">
    <source>
        <dbReference type="PROSITE" id="PS50987"/>
    </source>
</evidence>
<dbReference type="PROSITE" id="PS50987">
    <property type="entry name" value="HTH_ARSR_2"/>
    <property type="match status" value="1"/>
</dbReference>
<dbReference type="PANTHER" id="PTHR38600">
    <property type="entry name" value="TRANSCRIPTIONAL REGULATORY PROTEIN"/>
    <property type="match status" value="1"/>
</dbReference>
<dbReference type="PRINTS" id="PR00778">
    <property type="entry name" value="HTHARSR"/>
</dbReference>
<sequence length="107" mass="12130">MADEVFLALAHPVRRRLLELLVDGPRSAGELAGEFTGGSRTLSRPAVAEHLAVLRKAALVVDEARGRQRFYALRAEPLEEIGEWLAPFEAYWRRTLRDLAEFVEEEQ</sequence>
<organism evidence="2 3">
    <name type="scientific">Pseudonocardia ailaonensis</name>
    <dbReference type="NCBI Taxonomy" id="367279"/>
    <lineage>
        <taxon>Bacteria</taxon>
        <taxon>Bacillati</taxon>
        <taxon>Actinomycetota</taxon>
        <taxon>Actinomycetes</taxon>
        <taxon>Pseudonocardiales</taxon>
        <taxon>Pseudonocardiaceae</taxon>
        <taxon>Pseudonocardia</taxon>
    </lineage>
</organism>
<dbReference type="Pfam" id="PF12840">
    <property type="entry name" value="HTH_20"/>
    <property type="match status" value="1"/>
</dbReference>
<dbReference type="InterPro" id="IPR001845">
    <property type="entry name" value="HTH_ArsR_DNA-bd_dom"/>
</dbReference>
<evidence type="ECO:0000313" key="2">
    <source>
        <dbReference type="EMBL" id="GAA1842519.1"/>
    </source>
</evidence>
<accession>A0ABN2MX43</accession>
<dbReference type="SUPFAM" id="SSF46785">
    <property type="entry name" value="Winged helix' DNA-binding domain"/>
    <property type="match status" value="1"/>
</dbReference>
<dbReference type="RefSeq" id="WP_344415251.1">
    <property type="nucleotide sequence ID" value="NZ_BAAAQK010000005.1"/>
</dbReference>
<dbReference type="InterPro" id="IPR036390">
    <property type="entry name" value="WH_DNA-bd_sf"/>
</dbReference>
<gene>
    <name evidence="2" type="ORF">GCM10009836_22380</name>
</gene>
<dbReference type="EMBL" id="BAAAQK010000005">
    <property type="protein sequence ID" value="GAA1842519.1"/>
    <property type="molecule type" value="Genomic_DNA"/>
</dbReference>
<name>A0ABN2MX43_9PSEU</name>
<dbReference type="PANTHER" id="PTHR38600:SF1">
    <property type="entry name" value="TRANSCRIPTIONAL REGULATORY PROTEIN"/>
    <property type="match status" value="1"/>
</dbReference>
<dbReference type="CDD" id="cd00090">
    <property type="entry name" value="HTH_ARSR"/>
    <property type="match status" value="1"/>
</dbReference>
<feature type="domain" description="HTH arsR-type" evidence="1">
    <location>
        <begin position="1"/>
        <end position="93"/>
    </location>
</feature>
<evidence type="ECO:0000313" key="3">
    <source>
        <dbReference type="Proteomes" id="UP001500449"/>
    </source>
</evidence>
<keyword evidence="3" id="KW-1185">Reference proteome</keyword>
<dbReference type="Proteomes" id="UP001500449">
    <property type="component" value="Unassembled WGS sequence"/>
</dbReference>
<dbReference type="NCBIfam" id="NF033788">
    <property type="entry name" value="HTH_metalloreg"/>
    <property type="match status" value="1"/>
</dbReference>
<protein>
    <submittedName>
        <fullName evidence="2">Metalloregulator ArsR/SmtB family transcription factor</fullName>
    </submittedName>
</protein>